<comment type="caution">
    <text evidence="1">The sequence shown here is derived from an EMBL/GenBank/DDBJ whole genome shotgun (WGS) entry which is preliminary data.</text>
</comment>
<sequence>MDPMPPFTIIPVLREAAELKIEELNRTKESFKRRYHLNANRSTEGDSLKRISGLLEDIRKLDPYLQKDDDLPIMARYIEQAQDDKSVSSSKLLKFEEQLWDKLNKHLNRMEISSLHVDLMKEVMETQPSADSIADKLEKASLDDDFEMVENELEEVLEEFEQDTFTAKDVDVEAIETYLSSLFVDDRDKRDLDDLRGDMRLYGDELMDNNGELDQDILMWNIMELLKNDLISPEKKKALEGYLQSPIALRELVATMKMKSFQNWDYNNSHDGLPVTARQNAEGQYCITVEEDIIDMLFLQCSAIGWASKLKECLKDFTRTSVSFSTKDLTVDELNQREYYLLAPRRANQTKPSACSVCHPYYPSAPMPPPPGIQLFPPPPPDVTYPVGKKAKKRRPFNMPPPPPPPPDFNCLKYERNTAYTKTFFMSRLPAQEGCTPKVTRPEDVQANLIETLAVETKLRKAFDGKAHALAVEFDSLASSLPHKTILTVLKFLGVPETFLEYFTCFLEARLNIGPAVRGTPDRILQRTCGVPIGHGMEMLFSEAVLFFLELSVHQKTGSYLYRLNDRCYFVGTYEQRTKAAEETESFAGLMGLKLKGLYPGGGKLVIGCLAMDTMSTSPAETASFAIDNSMVIAYAHRVKKELDACLAVLDWVRVWNSTAGTYASHLFGPLAAVFGKAHLEDVKSAYNRIFSIIFNGGDLTTHVKNLLNTHIKRGLSDPTFALEALIYLPQAYGGLGVKNPFITLNLAHNMSEDPNAEVDKYLKDEETYYDRAAEIHALLTAEQRQEKLEAIFGDNKDKLQASLGPDWNLATFMTREELVTHRELRQYPNLQTQHFPPPFTTSFPPSLVDLYQDLLHQPHDNIDVSEKVCDEIRRLSGTGDMKPWRKLSGEERWVLEMYGDECFEKYGTLEIWWGDGVPNEVYKAVRGHVWSDGDDDGSSYETLSEC</sequence>
<evidence type="ECO:0000313" key="1">
    <source>
        <dbReference type="EMBL" id="KAF1845188.1"/>
    </source>
</evidence>
<dbReference type="EMBL" id="ML976616">
    <property type="protein sequence ID" value="KAF1845188.1"/>
    <property type="molecule type" value="Genomic_DNA"/>
</dbReference>
<dbReference type="AlphaFoldDB" id="A0A9P4GFN1"/>
<gene>
    <name evidence="1" type="ORF">K460DRAFT_366074</name>
</gene>
<evidence type="ECO:0008006" key="3">
    <source>
        <dbReference type="Google" id="ProtNLM"/>
    </source>
</evidence>
<dbReference type="PANTHER" id="PTHR37015:SF2">
    <property type="entry name" value="REVERSE TRANSCRIPTASE DOMAIN-CONTAINING PROTEIN"/>
    <property type="match status" value="1"/>
</dbReference>
<dbReference type="GeneID" id="63850547"/>
<name>A0A9P4GFN1_9PLEO</name>
<keyword evidence="2" id="KW-1185">Reference proteome</keyword>
<dbReference type="RefSeq" id="XP_040787751.1">
    <property type="nucleotide sequence ID" value="XM_040933296.1"/>
</dbReference>
<organism evidence="1 2">
    <name type="scientific">Cucurbitaria berberidis CBS 394.84</name>
    <dbReference type="NCBI Taxonomy" id="1168544"/>
    <lineage>
        <taxon>Eukaryota</taxon>
        <taxon>Fungi</taxon>
        <taxon>Dikarya</taxon>
        <taxon>Ascomycota</taxon>
        <taxon>Pezizomycotina</taxon>
        <taxon>Dothideomycetes</taxon>
        <taxon>Pleosporomycetidae</taxon>
        <taxon>Pleosporales</taxon>
        <taxon>Pleosporineae</taxon>
        <taxon>Cucurbitariaceae</taxon>
        <taxon>Cucurbitaria</taxon>
    </lineage>
</organism>
<proteinExistence type="predicted"/>
<evidence type="ECO:0000313" key="2">
    <source>
        <dbReference type="Proteomes" id="UP000800039"/>
    </source>
</evidence>
<dbReference type="PANTHER" id="PTHR37015">
    <property type="entry name" value="REVERSE TRANSCRIPTASE DOMAIN-CONTAINING PROTEIN"/>
    <property type="match status" value="1"/>
</dbReference>
<dbReference type="OrthoDB" id="74545at2759"/>
<dbReference type="Proteomes" id="UP000800039">
    <property type="component" value="Unassembled WGS sequence"/>
</dbReference>
<reference evidence="1" key="1">
    <citation type="submission" date="2020-01" db="EMBL/GenBank/DDBJ databases">
        <authorList>
            <consortium name="DOE Joint Genome Institute"/>
            <person name="Haridas S."/>
            <person name="Albert R."/>
            <person name="Binder M."/>
            <person name="Bloem J."/>
            <person name="Labutti K."/>
            <person name="Salamov A."/>
            <person name="Andreopoulos B."/>
            <person name="Baker S.E."/>
            <person name="Barry K."/>
            <person name="Bills G."/>
            <person name="Bluhm B.H."/>
            <person name="Cannon C."/>
            <person name="Castanera R."/>
            <person name="Culley D.E."/>
            <person name="Daum C."/>
            <person name="Ezra D."/>
            <person name="Gonzalez J.B."/>
            <person name="Henrissat B."/>
            <person name="Kuo A."/>
            <person name="Liang C."/>
            <person name="Lipzen A."/>
            <person name="Lutzoni F."/>
            <person name="Magnuson J."/>
            <person name="Mondo S."/>
            <person name="Nolan M."/>
            <person name="Ohm R."/>
            <person name="Pangilinan J."/>
            <person name="Park H.-J."/>
            <person name="Ramirez L."/>
            <person name="Alfaro M."/>
            <person name="Sun H."/>
            <person name="Tritt A."/>
            <person name="Yoshinaga Y."/>
            <person name="Zwiers L.-H."/>
            <person name="Turgeon B.G."/>
            <person name="Goodwin S.B."/>
            <person name="Spatafora J.W."/>
            <person name="Crous P.W."/>
            <person name="Grigoriev I.V."/>
        </authorList>
    </citation>
    <scope>NUCLEOTIDE SEQUENCE</scope>
    <source>
        <strain evidence="1">CBS 394.84</strain>
    </source>
</reference>
<accession>A0A9P4GFN1</accession>
<protein>
    <recommendedName>
        <fullName evidence="3">Reverse transcriptase domain-containing protein</fullName>
    </recommendedName>
</protein>